<dbReference type="HOGENOM" id="CLU_772589_0_0_1"/>
<dbReference type="GeneID" id="17257129"/>
<accession>A0A0D3II91</accession>
<evidence type="ECO:0000313" key="3">
    <source>
        <dbReference type="EnsemblProtists" id="EOD10976"/>
    </source>
</evidence>
<dbReference type="InterPro" id="IPR006176">
    <property type="entry name" value="3-OHacyl-CoA_DH_NAD-bd"/>
</dbReference>
<dbReference type="SUPFAM" id="SSF51735">
    <property type="entry name" value="NAD(P)-binding Rossmann-fold domains"/>
    <property type="match status" value="1"/>
</dbReference>
<dbReference type="STRING" id="2903.R1DJH6"/>
<dbReference type="EnsemblProtists" id="EOD10976">
    <property type="protein sequence ID" value="EOD10976"/>
    <property type="gene ID" value="EMIHUDRAFT_120461"/>
</dbReference>
<evidence type="ECO:0000259" key="2">
    <source>
        <dbReference type="Pfam" id="PF02737"/>
    </source>
</evidence>
<dbReference type="PaxDb" id="2903-EOD10976"/>
<sequence>MRSKGRSTRSPPPAPRVQGRVHPGDVSRIAIVGTGTIGSGWAAVYLAKGYSVTAYVRTQASEDKFYSFLQSAWSKILVRGVASASDTDGWRRVKCVRSLAECVATADYVQESVVEELGLKQRIIQQIDDLAPPHVLIGTSSSFIPLSLVRARATRAPERIATAHPTLPQWDSFVEVLGSSAAHTDWLASFYGQERLRLDVAVLRKEMYGHAINALNAALSNTAFCLVNGGVCSMEDMDKSVLHLAKLIVASGGASGAMVGIVGGGSPQGATLLFTDMMLGAPVAMSACLVSWCHLPHALAAACLALLRLLGGYASLSFVKRLATWFVGLWCGPCFARWSALGGAKAFQERAIQRMSKIEEMD</sequence>
<reference evidence="3" key="2">
    <citation type="submission" date="2024-10" db="UniProtKB">
        <authorList>
            <consortium name="EnsemblProtists"/>
        </authorList>
    </citation>
    <scope>IDENTIFICATION</scope>
</reference>
<organism evidence="3 4">
    <name type="scientific">Emiliania huxleyi (strain CCMP1516)</name>
    <dbReference type="NCBI Taxonomy" id="280463"/>
    <lineage>
        <taxon>Eukaryota</taxon>
        <taxon>Haptista</taxon>
        <taxon>Haptophyta</taxon>
        <taxon>Prymnesiophyceae</taxon>
        <taxon>Isochrysidales</taxon>
        <taxon>Noelaerhabdaceae</taxon>
        <taxon>Emiliania</taxon>
    </lineage>
</organism>
<dbReference type="Gene3D" id="3.40.50.720">
    <property type="entry name" value="NAD(P)-binding Rossmann-like Domain"/>
    <property type="match status" value="1"/>
</dbReference>
<dbReference type="GO" id="GO:0016491">
    <property type="term" value="F:oxidoreductase activity"/>
    <property type="evidence" value="ECO:0007669"/>
    <property type="project" value="TreeGrafter"/>
</dbReference>
<protein>
    <recommendedName>
        <fullName evidence="2">3-hydroxyacyl-CoA dehydrogenase NAD binding domain-containing protein</fullName>
    </recommendedName>
</protein>
<dbReference type="AlphaFoldDB" id="A0A0D3II91"/>
<dbReference type="GO" id="GO:0006631">
    <property type="term" value="P:fatty acid metabolic process"/>
    <property type="evidence" value="ECO:0007669"/>
    <property type="project" value="InterPro"/>
</dbReference>
<evidence type="ECO:0000256" key="1">
    <source>
        <dbReference type="SAM" id="MobiDB-lite"/>
    </source>
</evidence>
<dbReference type="GO" id="GO:0070403">
    <property type="term" value="F:NAD+ binding"/>
    <property type="evidence" value="ECO:0007669"/>
    <property type="project" value="InterPro"/>
</dbReference>
<dbReference type="eggNOG" id="KOG2305">
    <property type="taxonomic scope" value="Eukaryota"/>
</dbReference>
<feature type="region of interest" description="Disordered" evidence="1">
    <location>
        <begin position="1"/>
        <end position="21"/>
    </location>
</feature>
<dbReference type="PANTHER" id="PTHR48075">
    <property type="entry name" value="3-HYDROXYACYL-COA DEHYDROGENASE FAMILY PROTEIN"/>
    <property type="match status" value="1"/>
</dbReference>
<dbReference type="InterPro" id="IPR036291">
    <property type="entry name" value="NAD(P)-bd_dom_sf"/>
</dbReference>
<dbReference type="KEGG" id="ehx:EMIHUDRAFT_120461"/>
<keyword evidence="4" id="KW-1185">Reference proteome</keyword>
<dbReference type="Proteomes" id="UP000013827">
    <property type="component" value="Unassembled WGS sequence"/>
</dbReference>
<dbReference type="RefSeq" id="XP_005763405.1">
    <property type="nucleotide sequence ID" value="XM_005763348.1"/>
</dbReference>
<evidence type="ECO:0000313" key="4">
    <source>
        <dbReference type="Proteomes" id="UP000013827"/>
    </source>
</evidence>
<feature type="domain" description="3-hydroxyacyl-CoA dehydrogenase NAD binding" evidence="2">
    <location>
        <begin position="29"/>
        <end position="182"/>
    </location>
</feature>
<dbReference type="PANTHER" id="PTHR48075:SF5">
    <property type="entry name" value="3-HYDROXYBUTYRYL-COA DEHYDROGENASE"/>
    <property type="match status" value="1"/>
</dbReference>
<name>A0A0D3II91_EMIH1</name>
<proteinExistence type="predicted"/>
<dbReference type="Pfam" id="PF02737">
    <property type="entry name" value="3HCDH_N"/>
    <property type="match status" value="1"/>
</dbReference>
<reference evidence="4" key="1">
    <citation type="journal article" date="2013" name="Nature">
        <title>Pan genome of the phytoplankton Emiliania underpins its global distribution.</title>
        <authorList>
            <person name="Read B.A."/>
            <person name="Kegel J."/>
            <person name="Klute M.J."/>
            <person name="Kuo A."/>
            <person name="Lefebvre S.C."/>
            <person name="Maumus F."/>
            <person name="Mayer C."/>
            <person name="Miller J."/>
            <person name="Monier A."/>
            <person name="Salamov A."/>
            <person name="Young J."/>
            <person name="Aguilar M."/>
            <person name="Claverie J.M."/>
            <person name="Frickenhaus S."/>
            <person name="Gonzalez K."/>
            <person name="Herman E.K."/>
            <person name="Lin Y.C."/>
            <person name="Napier J."/>
            <person name="Ogata H."/>
            <person name="Sarno A.F."/>
            <person name="Shmutz J."/>
            <person name="Schroeder D."/>
            <person name="de Vargas C."/>
            <person name="Verret F."/>
            <person name="von Dassow P."/>
            <person name="Valentin K."/>
            <person name="Van de Peer Y."/>
            <person name="Wheeler G."/>
            <person name="Dacks J.B."/>
            <person name="Delwiche C.F."/>
            <person name="Dyhrman S.T."/>
            <person name="Glockner G."/>
            <person name="John U."/>
            <person name="Richards T."/>
            <person name="Worden A.Z."/>
            <person name="Zhang X."/>
            <person name="Grigoriev I.V."/>
            <person name="Allen A.E."/>
            <person name="Bidle K."/>
            <person name="Borodovsky M."/>
            <person name="Bowler C."/>
            <person name="Brownlee C."/>
            <person name="Cock J.M."/>
            <person name="Elias M."/>
            <person name="Gladyshev V.N."/>
            <person name="Groth M."/>
            <person name="Guda C."/>
            <person name="Hadaegh A."/>
            <person name="Iglesias-Rodriguez M.D."/>
            <person name="Jenkins J."/>
            <person name="Jones B.M."/>
            <person name="Lawson T."/>
            <person name="Leese F."/>
            <person name="Lindquist E."/>
            <person name="Lobanov A."/>
            <person name="Lomsadze A."/>
            <person name="Malik S.B."/>
            <person name="Marsh M.E."/>
            <person name="Mackinder L."/>
            <person name="Mock T."/>
            <person name="Mueller-Roeber B."/>
            <person name="Pagarete A."/>
            <person name="Parker M."/>
            <person name="Probert I."/>
            <person name="Quesneville H."/>
            <person name="Raines C."/>
            <person name="Rensing S.A."/>
            <person name="Riano-Pachon D.M."/>
            <person name="Richier S."/>
            <person name="Rokitta S."/>
            <person name="Shiraiwa Y."/>
            <person name="Soanes D.M."/>
            <person name="van der Giezen M."/>
            <person name="Wahlund T.M."/>
            <person name="Williams B."/>
            <person name="Wilson W."/>
            <person name="Wolfe G."/>
            <person name="Wurch L.L."/>
        </authorList>
    </citation>
    <scope>NUCLEOTIDE SEQUENCE</scope>
</reference>